<keyword evidence="3" id="KW-1185">Reference proteome</keyword>
<comment type="caution">
    <text evidence="2">The sequence shown here is derived from an EMBL/GenBank/DDBJ whole genome shotgun (WGS) entry which is preliminary data.</text>
</comment>
<evidence type="ECO:0000313" key="2">
    <source>
        <dbReference type="EMBL" id="PWW22566.1"/>
    </source>
</evidence>
<feature type="transmembrane region" description="Helical" evidence="1">
    <location>
        <begin position="89"/>
        <end position="115"/>
    </location>
</feature>
<evidence type="ECO:0008006" key="4">
    <source>
        <dbReference type="Google" id="ProtNLM"/>
    </source>
</evidence>
<dbReference type="InterPro" id="IPR021354">
    <property type="entry name" value="DUF2975"/>
</dbReference>
<keyword evidence="1" id="KW-0812">Transmembrane</keyword>
<name>A0A317QIQ2_9ACTN</name>
<evidence type="ECO:0000313" key="3">
    <source>
        <dbReference type="Proteomes" id="UP000246661"/>
    </source>
</evidence>
<dbReference type="EMBL" id="QGTX01000001">
    <property type="protein sequence ID" value="PWW22566.1"/>
    <property type="molecule type" value="Genomic_DNA"/>
</dbReference>
<gene>
    <name evidence="2" type="ORF">JD79_01724</name>
</gene>
<dbReference type="RefSeq" id="WP_110005162.1">
    <property type="nucleotide sequence ID" value="NZ_QGTX01000001.1"/>
</dbReference>
<dbReference type="OrthoDB" id="3240470at2"/>
<evidence type="ECO:0000256" key="1">
    <source>
        <dbReference type="SAM" id="Phobius"/>
    </source>
</evidence>
<organism evidence="2 3">
    <name type="scientific">Geodermatophilus normandii</name>
    <dbReference type="NCBI Taxonomy" id="1137989"/>
    <lineage>
        <taxon>Bacteria</taxon>
        <taxon>Bacillati</taxon>
        <taxon>Actinomycetota</taxon>
        <taxon>Actinomycetes</taxon>
        <taxon>Geodermatophilales</taxon>
        <taxon>Geodermatophilaceae</taxon>
        <taxon>Geodermatophilus</taxon>
    </lineage>
</organism>
<dbReference type="AlphaFoldDB" id="A0A317QIQ2"/>
<accession>A0A317QIQ2</accession>
<feature type="transmembrane region" description="Helical" evidence="1">
    <location>
        <begin position="53"/>
        <end position="77"/>
    </location>
</feature>
<protein>
    <recommendedName>
        <fullName evidence="4">DUF2975 domain-containing protein</fullName>
    </recommendedName>
</protein>
<keyword evidence="1" id="KW-1133">Transmembrane helix</keyword>
<reference evidence="3" key="1">
    <citation type="submission" date="2018-05" db="EMBL/GenBank/DDBJ databases">
        <authorList>
            <person name="Klenk H.-P."/>
            <person name="Huntemann M."/>
            <person name="Clum A."/>
            <person name="Pillay M."/>
            <person name="Palaniappan K."/>
            <person name="Varghese N."/>
            <person name="Mikhailova N."/>
            <person name="Stamatis D."/>
            <person name="Reddy T."/>
            <person name="Daum C."/>
            <person name="Shapiro N."/>
            <person name="Ivanova N."/>
            <person name="Kyrpides N."/>
            <person name="Woyke T."/>
        </authorList>
    </citation>
    <scope>NUCLEOTIDE SEQUENCE [LARGE SCALE GENOMIC DNA]</scope>
    <source>
        <strain evidence="3">DSM 45417</strain>
    </source>
</reference>
<proteinExistence type="predicted"/>
<dbReference type="Proteomes" id="UP000246661">
    <property type="component" value="Unassembled WGS sequence"/>
</dbReference>
<feature type="transmembrane region" description="Helical" evidence="1">
    <location>
        <begin position="127"/>
        <end position="150"/>
    </location>
</feature>
<sequence>MSRVHRVVLPLRVLLVVVFAALAAAEVWAVPGLVPGIAEPSLEQSAVRWVMTTVLVLALVCVQVVIVCTWQLLTLVTNDRIFSASALPWVNAIVTAMAAGWLALVGAFVCSYYFVVDEVSDDPVLPGLLLVLLLVGAVAGLLMVVMRALLRQATTLRTDMEAVI</sequence>
<keyword evidence="1" id="KW-0472">Membrane</keyword>
<dbReference type="Pfam" id="PF11188">
    <property type="entry name" value="DUF2975"/>
    <property type="match status" value="1"/>
</dbReference>